<dbReference type="EMBL" id="JABZFV010000226">
    <property type="protein sequence ID" value="MBF0935420.1"/>
    <property type="molecule type" value="Genomic_DNA"/>
</dbReference>
<proteinExistence type="predicted"/>
<dbReference type="AlphaFoldDB" id="A0A929QU18"/>
<sequence length="212" mass="24318">MKIKLGQPLSQATLAEWGFENGQARHVLAEGEFELRMTMSDQELELVVYDLAMEEPYTLFEVASASGALVTALRQQVDDILNRILGQQIQDNPLVERLVEHVKATYGLAPAHPFKRHPEIIGFKVPTVDKLFGIFLPVDYCRLDKTSSRTDQVLVLNLKGQPDQILERIDNCRYFPAYHMNKKHWFSVLLDAQTDWDQLTSMLAESYRLVKK</sequence>
<organism evidence="1 2">
    <name type="scientific">Abiotrophia defectiva</name>
    <name type="common">Streptococcus defectivus</name>
    <dbReference type="NCBI Taxonomy" id="46125"/>
    <lineage>
        <taxon>Bacteria</taxon>
        <taxon>Bacillati</taxon>
        <taxon>Bacillota</taxon>
        <taxon>Bacilli</taxon>
        <taxon>Lactobacillales</taxon>
        <taxon>Aerococcaceae</taxon>
        <taxon>Abiotrophia</taxon>
    </lineage>
</organism>
<dbReference type="Proteomes" id="UP000757900">
    <property type="component" value="Unassembled WGS sequence"/>
</dbReference>
<dbReference type="Pfam" id="PF04237">
    <property type="entry name" value="YjbR"/>
    <property type="match status" value="1"/>
</dbReference>
<accession>A0A929QU18</accession>
<gene>
    <name evidence="1" type="ORF">HXK00_07270</name>
</gene>
<dbReference type="Gene3D" id="3.90.1150.30">
    <property type="match status" value="1"/>
</dbReference>
<keyword evidence="1" id="KW-0238">DNA-binding</keyword>
<dbReference type="InterPro" id="IPR058532">
    <property type="entry name" value="YjbR/MT2646/Rv2570-like"/>
</dbReference>
<evidence type="ECO:0000313" key="1">
    <source>
        <dbReference type="EMBL" id="MBF0935420.1"/>
    </source>
</evidence>
<name>A0A929QU18_ABIDE</name>
<comment type="caution">
    <text evidence="1">The sequence shown here is derived from an EMBL/GenBank/DDBJ whole genome shotgun (WGS) entry which is preliminary data.</text>
</comment>
<dbReference type="InterPro" id="IPR007351">
    <property type="entry name" value="YjbR"/>
</dbReference>
<dbReference type="GO" id="GO:0003677">
    <property type="term" value="F:DNA binding"/>
    <property type="evidence" value="ECO:0007669"/>
    <property type="project" value="UniProtKB-KW"/>
</dbReference>
<dbReference type="PANTHER" id="PTHR35145">
    <property type="entry name" value="CYTOPLASMIC PROTEIN-RELATED"/>
    <property type="match status" value="1"/>
</dbReference>
<evidence type="ECO:0000313" key="2">
    <source>
        <dbReference type="Proteomes" id="UP000757900"/>
    </source>
</evidence>
<dbReference type="SUPFAM" id="SSF142906">
    <property type="entry name" value="YjbR-like"/>
    <property type="match status" value="1"/>
</dbReference>
<reference evidence="1" key="1">
    <citation type="submission" date="2020-04" db="EMBL/GenBank/DDBJ databases">
        <title>Deep metagenomics examines the oral microbiome during advanced dental caries in children, revealing novel taxa and co-occurrences with host molecules.</title>
        <authorList>
            <person name="Baker J.L."/>
            <person name="Morton J.T."/>
            <person name="Dinis M."/>
            <person name="Alvarez R."/>
            <person name="Tran N.C."/>
            <person name="Knight R."/>
            <person name="Edlund A."/>
        </authorList>
    </citation>
    <scope>NUCLEOTIDE SEQUENCE</scope>
    <source>
        <strain evidence="1">JCVI_23_bin.16</strain>
    </source>
</reference>
<dbReference type="InterPro" id="IPR038056">
    <property type="entry name" value="YjbR-like_sf"/>
</dbReference>
<dbReference type="PANTHER" id="PTHR35145:SF1">
    <property type="entry name" value="CYTOPLASMIC PROTEIN"/>
    <property type="match status" value="1"/>
</dbReference>
<protein>
    <submittedName>
        <fullName evidence="1">MmcQ/YjbR family DNA-binding protein</fullName>
    </submittedName>
</protein>